<dbReference type="EMBL" id="ML987189">
    <property type="protein sequence ID" value="KAF2256027.1"/>
    <property type="molecule type" value="Genomic_DNA"/>
</dbReference>
<gene>
    <name evidence="1" type="ORF">BU26DRAFT_498758</name>
</gene>
<reference evidence="1" key="1">
    <citation type="journal article" date="2020" name="Stud. Mycol.">
        <title>101 Dothideomycetes genomes: a test case for predicting lifestyles and emergence of pathogens.</title>
        <authorList>
            <person name="Haridas S."/>
            <person name="Albert R."/>
            <person name="Binder M."/>
            <person name="Bloem J."/>
            <person name="Labutti K."/>
            <person name="Salamov A."/>
            <person name="Andreopoulos B."/>
            <person name="Baker S."/>
            <person name="Barry K."/>
            <person name="Bills G."/>
            <person name="Bluhm B."/>
            <person name="Cannon C."/>
            <person name="Castanera R."/>
            <person name="Culley D."/>
            <person name="Daum C."/>
            <person name="Ezra D."/>
            <person name="Gonzalez J."/>
            <person name="Henrissat B."/>
            <person name="Kuo A."/>
            <person name="Liang C."/>
            <person name="Lipzen A."/>
            <person name="Lutzoni F."/>
            <person name="Magnuson J."/>
            <person name="Mondo S."/>
            <person name="Nolan M."/>
            <person name="Ohm R."/>
            <person name="Pangilinan J."/>
            <person name="Park H.-J."/>
            <person name="Ramirez L."/>
            <person name="Alfaro M."/>
            <person name="Sun H."/>
            <person name="Tritt A."/>
            <person name="Yoshinaga Y."/>
            <person name="Zwiers L.-H."/>
            <person name="Turgeon B."/>
            <person name="Goodwin S."/>
            <person name="Spatafora J."/>
            <person name="Crous P."/>
            <person name="Grigoriev I."/>
        </authorList>
    </citation>
    <scope>NUCLEOTIDE SEQUENCE</scope>
    <source>
        <strain evidence="1">CBS 122368</strain>
    </source>
</reference>
<sequence>MLSCRRINPNNYQNYDNTTEYVAQGIAYIMDVDGPGWEVLVDGRANDGYYAAMQDLWESTQTAIMQGDRISSKCFVLWERVMRSTVNDGTGFPIPAQFANVHGGRAFSFWEKGGWKMARRVQTAPGGNRRGVG</sequence>
<dbReference type="RefSeq" id="XP_033691031.1">
    <property type="nucleotide sequence ID" value="XM_033826366.1"/>
</dbReference>
<dbReference type="AlphaFoldDB" id="A0A6A6J122"/>
<dbReference type="GeneID" id="54579696"/>
<dbReference type="Proteomes" id="UP000800094">
    <property type="component" value="Unassembled WGS sequence"/>
</dbReference>
<organism evidence="1 2">
    <name type="scientific">Trematosphaeria pertusa</name>
    <dbReference type="NCBI Taxonomy" id="390896"/>
    <lineage>
        <taxon>Eukaryota</taxon>
        <taxon>Fungi</taxon>
        <taxon>Dikarya</taxon>
        <taxon>Ascomycota</taxon>
        <taxon>Pezizomycotina</taxon>
        <taxon>Dothideomycetes</taxon>
        <taxon>Pleosporomycetidae</taxon>
        <taxon>Pleosporales</taxon>
        <taxon>Massarineae</taxon>
        <taxon>Trematosphaeriaceae</taxon>
        <taxon>Trematosphaeria</taxon>
    </lineage>
</organism>
<protein>
    <submittedName>
        <fullName evidence="1">Uncharacterized protein</fullName>
    </submittedName>
</protein>
<evidence type="ECO:0000313" key="2">
    <source>
        <dbReference type="Proteomes" id="UP000800094"/>
    </source>
</evidence>
<evidence type="ECO:0000313" key="1">
    <source>
        <dbReference type="EMBL" id="KAF2256027.1"/>
    </source>
</evidence>
<keyword evidence="2" id="KW-1185">Reference proteome</keyword>
<accession>A0A6A6J122</accession>
<proteinExistence type="predicted"/>
<name>A0A6A6J122_9PLEO</name>